<evidence type="ECO:0008006" key="4">
    <source>
        <dbReference type="Google" id="ProtNLM"/>
    </source>
</evidence>
<reference evidence="2 3" key="1">
    <citation type="submission" date="2016-10" db="EMBL/GenBank/DDBJ databases">
        <authorList>
            <person name="de Groot N.N."/>
        </authorList>
    </citation>
    <scope>NUCLEOTIDE SEQUENCE [LARGE SCALE GENOMIC DNA]</scope>
    <source>
        <strain evidence="2 3">DSM 10317</strain>
    </source>
</reference>
<dbReference type="Proteomes" id="UP000199428">
    <property type="component" value="Unassembled WGS sequence"/>
</dbReference>
<keyword evidence="1" id="KW-1133">Transmembrane helix</keyword>
<protein>
    <recommendedName>
        <fullName evidence="4">Peptidase C39-like domain-containing protein</fullName>
    </recommendedName>
</protein>
<dbReference type="RefSeq" id="WP_090163831.1">
    <property type="nucleotide sequence ID" value="NZ_FMWK01000017.1"/>
</dbReference>
<keyword evidence="1" id="KW-0472">Membrane</keyword>
<evidence type="ECO:0000313" key="3">
    <source>
        <dbReference type="Proteomes" id="UP000199428"/>
    </source>
</evidence>
<sequence>MKRIFKIIGFIICGIICVALIALLVSGIRTKLIQNDYSSVYTNPKYQNPVIIENIDVITQHVSCGYAVIEMFSTWAGKNITEDSLYDEYGAIVTSTGNKFCEEMNKQFPEYDTEIHKYQKNTEFIDIMYDTLSSGKPVPFEWAALYGDEWTLHYSLIIGADIPNDKITVANPYGYYEELTLEELLDRTSFKAYENVPLFMKMGFAIGLFEKNTLFSIK</sequence>
<proteinExistence type="predicted"/>
<keyword evidence="1" id="KW-0812">Transmembrane</keyword>
<name>A0A1G5S3C4_PSEXY</name>
<evidence type="ECO:0000256" key="1">
    <source>
        <dbReference type="SAM" id="Phobius"/>
    </source>
</evidence>
<dbReference type="AlphaFoldDB" id="A0A1G5S3C4"/>
<feature type="transmembrane region" description="Helical" evidence="1">
    <location>
        <begin position="7"/>
        <end position="28"/>
    </location>
</feature>
<gene>
    <name evidence="2" type="ORF">SAMN02910350_02539</name>
</gene>
<dbReference type="EMBL" id="FMWK01000017">
    <property type="protein sequence ID" value="SCZ80912.1"/>
    <property type="molecule type" value="Genomic_DNA"/>
</dbReference>
<evidence type="ECO:0000313" key="2">
    <source>
        <dbReference type="EMBL" id="SCZ80912.1"/>
    </source>
</evidence>
<dbReference type="Gene3D" id="3.90.70.10">
    <property type="entry name" value="Cysteine proteinases"/>
    <property type="match status" value="1"/>
</dbReference>
<organism evidence="2 3">
    <name type="scientific">Pseudobutyrivibrio xylanivorans</name>
    <dbReference type="NCBI Taxonomy" id="185007"/>
    <lineage>
        <taxon>Bacteria</taxon>
        <taxon>Bacillati</taxon>
        <taxon>Bacillota</taxon>
        <taxon>Clostridia</taxon>
        <taxon>Lachnospirales</taxon>
        <taxon>Lachnospiraceae</taxon>
        <taxon>Pseudobutyrivibrio</taxon>
    </lineage>
</organism>
<accession>A0A1G5S3C4</accession>